<dbReference type="InterPro" id="IPR029063">
    <property type="entry name" value="SAM-dependent_MTases_sf"/>
</dbReference>
<dbReference type="RefSeq" id="WP_042980464.1">
    <property type="nucleotide sequence ID" value="NZ_JMQC01000008.1"/>
</dbReference>
<proteinExistence type="predicted"/>
<dbReference type="Gene3D" id="3.40.50.150">
    <property type="entry name" value="Vaccinia Virus protein VP39"/>
    <property type="match status" value="1"/>
</dbReference>
<dbReference type="Proteomes" id="UP000029389">
    <property type="component" value="Unassembled WGS sequence"/>
</dbReference>
<organism evidence="1 3">
    <name type="scientific">Bacillus clarus</name>
    <dbReference type="NCBI Taxonomy" id="2338372"/>
    <lineage>
        <taxon>Bacteria</taxon>
        <taxon>Bacillati</taxon>
        <taxon>Bacillota</taxon>
        <taxon>Bacilli</taxon>
        <taxon>Bacillales</taxon>
        <taxon>Bacillaceae</taxon>
        <taxon>Bacillus</taxon>
        <taxon>Bacillus cereus group</taxon>
    </lineage>
</organism>
<dbReference type="SUPFAM" id="SSF53335">
    <property type="entry name" value="S-adenosyl-L-methionine-dependent methyltransferases"/>
    <property type="match status" value="1"/>
</dbReference>
<evidence type="ECO:0000313" key="1">
    <source>
        <dbReference type="EMBL" id="KFM99813.1"/>
    </source>
</evidence>
<accession>A0A090YLV6</accession>
<reference evidence="2 4" key="2">
    <citation type="submission" date="2018-08" db="EMBL/GenBank/DDBJ databases">
        <title>Bacillus clarus sp. nov. strain PS00077A.</title>
        <authorList>
            <person name="Mendez Acevedo M."/>
            <person name="Carroll L."/>
            <person name="Mukherjee M."/>
            <person name="Wiedmann M."/>
            <person name="Kovac J."/>
        </authorList>
    </citation>
    <scope>NUCLEOTIDE SEQUENCE [LARGE SCALE GENOMIC DNA]</scope>
    <source>
        <strain evidence="2 4">PS00077A</strain>
    </source>
</reference>
<sequence length="190" mass="20986">MKLERVLPFARTLLQTAVKEGDYAVDATLGNGHDTCLLAEIVGDSGKVFGFDIQKEAVESSTIRLKERKLFERTVLIHDSHDTLLSVLPEEAKGKVTGAIFNLGYLPGGDKHIVTKPNSTIAAIEQLLEVMASEGIIVLVIYHGHPEGQVERDAVLTFAEELDQKQAHVLRYGFINQQNNPPFIVAIEKR</sequence>
<keyword evidence="1" id="KW-0808">Transferase</keyword>
<evidence type="ECO:0000313" key="4">
    <source>
        <dbReference type="Proteomes" id="UP000264294"/>
    </source>
</evidence>
<dbReference type="EMBL" id="QVOD01000003">
    <property type="protein sequence ID" value="RFT68137.1"/>
    <property type="molecule type" value="Genomic_DNA"/>
</dbReference>
<dbReference type="PANTHER" id="PTHR35276">
    <property type="entry name" value="S-ADENOSYL-L-METHIONINE-DEPENDENT METHYLTRANSFERASES SUPERFAMILY PROTEIN"/>
    <property type="match status" value="1"/>
</dbReference>
<dbReference type="eggNOG" id="COG0275">
    <property type="taxonomic scope" value="Bacteria"/>
</dbReference>
<evidence type="ECO:0000313" key="3">
    <source>
        <dbReference type="Proteomes" id="UP000029389"/>
    </source>
</evidence>
<gene>
    <name evidence="2" type="ORF">D0U04_04490</name>
    <name evidence="1" type="ORF">DJ93_1772</name>
</gene>
<dbReference type="Proteomes" id="UP000264294">
    <property type="component" value="Unassembled WGS sequence"/>
</dbReference>
<dbReference type="Pfam" id="PF06962">
    <property type="entry name" value="rRNA_methylase"/>
    <property type="match status" value="1"/>
</dbReference>
<dbReference type="EMBL" id="JMQC01000008">
    <property type="protein sequence ID" value="KFM99813.1"/>
    <property type="molecule type" value="Genomic_DNA"/>
</dbReference>
<comment type="caution">
    <text evidence="1">The sequence shown here is derived from an EMBL/GenBank/DDBJ whole genome shotgun (WGS) entry which is preliminary data.</text>
</comment>
<protein>
    <submittedName>
        <fullName evidence="2">Methyltransferase domain-containing protein</fullName>
    </submittedName>
    <submittedName>
        <fullName evidence="1">MraW methylase family protein</fullName>
    </submittedName>
</protein>
<dbReference type="PANTHER" id="PTHR35276:SF1">
    <property type="entry name" value="TRNA (MNM(5)S(2)U34)-METHYLTRANSFERASE, CHLOROPLASTIC"/>
    <property type="match status" value="1"/>
</dbReference>
<keyword evidence="1" id="KW-0489">Methyltransferase</keyword>
<evidence type="ECO:0000313" key="2">
    <source>
        <dbReference type="EMBL" id="RFT68137.1"/>
    </source>
</evidence>
<dbReference type="PATRIC" id="fig|1405.8.peg.1968"/>
<reference evidence="1 3" key="1">
    <citation type="submission" date="2014-04" db="EMBL/GenBank/DDBJ databases">
        <authorList>
            <person name="Bishop-Lilly K.A."/>
            <person name="Broomall S.M."/>
            <person name="Chain P.S."/>
            <person name="Chertkov O."/>
            <person name="Coyne S.R."/>
            <person name="Daligault H.E."/>
            <person name="Davenport K.W."/>
            <person name="Erkkila T."/>
            <person name="Frey K.G."/>
            <person name="Gibbons H.S."/>
            <person name="Gu W."/>
            <person name="Jaissle J."/>
            <person name="Johnson S.L."/>
            <person name="Koroleva G.I."/>
            <person name="Ladner J.T."/>
            <person name="Lo C.-C."/>
            <person name="Minogue T.D."/>
            <person name="Munk C."/>
            <person name="Palacios G.F."/>
            <person name="Redden C.L."/>
            <person name="Rosenzweig C.N."/>
            <person name="Scholz M.B."/>
            <person name="Teshima H."/>
            <person name="Xu Y."/>
        </authorList>
    </citation>
    <scope>NUCLEOTIDE SEQUENCE [LARGE SCALE GENOMIC DNA]</scope>
    <source>
        <strain evidence="1 3">BHP</strain>
    </source>
</reference>
<name>A0A090YLV6_9BACI</name>
<dbReference type="GO" id="GO:0008168">
    <property type="term" value="F:methyltransferase activity"/>
    <property type="evidence" value="ECO:0007669"/>
    <property type="project" value="UniProtKB-KW"/>
</dbReference>
<dbReference type="STRING" id="1405.B7492_25350"/>
<dbReference type="GO" id="GO:0032259">
    <property type="term" value="P:methylation"/>
    <property type="evidence" value="ECO:0007669"/>
    <property type="project" value="UniProtKB-KW"/>
</dbReference>
<dbReference type="AlphaFoldDB" id="A0A090YLV6"/>
<dbReference type="InterPro" id="IPR010719">
    <property type="entry name" value="MnmM_MeTrfase"/>
</dbReference>
<keyword evidence="4" id="KW-1185">Reference proteome</keyword>